<dbReference type="SUPFAM" id="SSF53597">
    <property type="entry name" value="Dihydrofolate reductase-like"/>
    <property type="match status" value="1"/>
</dbReference>
<reference evidence="2 3" key="1">
    <citation type="submission" date="2020-05" db="EMBL/GenBank/DDBJ databases">
        <title>Mucilaginibacter mali sp. nov.</title>
        <authorList>
            <person name="Kim H.S."/>
            <person name="Lee K.C."/>
            <person name="Suh M.K."/>
            <person name="Kim J.-S."/>
            <person name="Han K.-I."/>
            <person name="Eom M.K."/>
            <person name="Shin Y.K."/>
            <person name="Lee J.-S."/>
        </authorList>
    </citation>
    <scope>NUCLEOTIDE SEQUENCE [LARGE SCALE GENOMIC DNA]</scope>
    <source>
        <strain evidence="2 3">G2-14</strain>
    </source>
</reference>
<evidence type="ECO:0000259" key="1">
    <source>
        <dbReference type="Pfam" id="PF01872"/>
    </source>
</evidence>
<accession>A0A7D4UGK6</accession>
<keyword evidence="3" id="KW-1185">Reference proteome</keyword>
<evidence type="ECO:0000313" key="2">
    <source>
        <dbReference type="EMBL" id="QKJ31956.1"/>
    </source>
</evidence>
<dbReference type="GO" id="GO:0009231">
    <property type="term" value="P:riboflavin biosynthetic process"/>
    <property type="evidence" value="ECO:0007669"/>
    <property type="project" value="InterPro"/>
</dbReference>
<name>A0A7D4UGK6_9SPHI</name>
<dbReference type="Pfam" id="PF01872">
    <property type="entry name" value="RibD_C"/>
    <property type="match status" value="1"/>
</dbReference>
<proteinExistence type="predicted"/>
<dbReference type="GO" id="GO:0008703">
    <property type="term" value="F:5-amino-6-(5-phosphoribosylamino)uracil reductase activity"/>
    <property type="evidence" value="ECO:0007669"/>
    <property type="project" value="InterPro"/>
</dbReference>
<dbReference type="Proteomes" id="UP000505355">
    <property type="component" value="Chromosome"/>
</dbReference>
<dbReference type="InterPro" id="IPR050765">
    <property type="entry name" value="Riboflavin_Biosynth_HTPR"/>
</dbReference>
<gene>
    <name evidence="2" type="ORF">HQ865_20035</name>
</gene>
<dbReference type="InterPro" id="IPR002734">
    <property type="entry name" value="RibDG_C"/>
</dbReference>
<dbReference type="InterPro" id="IPR024072">
    <property type="entry name" value="DHFR-like_dom_sf"/>
</dbReference>
<evidence type="ECO:0000313" key="3">
    <source>
        <dbReference type="Proteomes" id="UP000505355"/>
    </source>
</evidence>
<feature type="domain" description="Bacterial bifunctional deaminase-reductase C-terminal" evidence="1">
    <location>
        <begin position="2"/>
        <end position="174"/>
    </location>
</feature>
<dbReference type="RefSeq" id="WP_173416610.1">
    <property type="nucleotide sequence ID" value="NZ_CP054139.1"/>
</dbReference>
<dbReference type="AlphaFoldDB" id="A0A7D4UGK6"/>
<dbReference type="KEGG" id="mmab:HQ865_20035"/>
<dbReference type="EMBL" id="CP054139">
    <property type="protein sequence ID" value="QKJ31956.1"/>
    <property type="molecule type" value="Genomic_DNA"/>
</dbReference>
<dbReference type="PANTHER" id="PTHR38011:SF11">
    <property type="entry name" value="2,5-DIAMINO-6-RIBOSYLAMINO-4(3H)-PYRIMIDINONE 5'-PHOSPHATE REDUCTASE"/>
    <property type="match status" value="1"/>
</dbReference>
<protein>
    <submittedName>
        <fullName evidence="2">Dihydrofolate reductase family protein</fullName>
    </submittedName>
</protein>
<organism evidence="2 3">
    <name type="scientific">Mucilaginibacter mali</name>
    <dbReference type="NCBI Taxonomy" id="2740462"/>
    <lineage>
        <taxon>Bacteria</taxon>
        <taxon>Pseudomonadati</taxon>
        <taxon>Bacteroidota</taxon>
        <taxon>Sphingobacteriia</taxon>
        <taxon>Sphingobacteriales</taxon>
        <taxon>Sphingobacteriaceae</taxon>
        <taxon>Mucilaginibacter</taxon>
    </lineage>
</organism>
<dbReference type="Gene3D" id="3.40.430.10">
    <property type="entry name" value="Dihydrofolate Reductase, subunit A"/>
    <property type="match status" value="1"/>
</dbReference>
<sequence>MRKVICAFNISIDGCYDHTKLSGGEEILEYFTNLMKDVDQGVSGRKMYEIVNPYWREVAKANKGTANEQAFARTLTSIPSIVISRTMEEVEGGPRIIRGNLEEEIRRLKEMPGGKISIGGMSVRSQLMQAGLIDELYLVIHPAVVGSGPRWGDGINLNENIKMELVDTKIIQQGCMALHYLKR</sequence>
<dbReference type="PANTHER" id="PTHR38011">
    <property type="entry name" value="DIHYDROFOLATE REDUCTASE FAMILY PROTEIN (AFU_ORTHOLOGUE AFUA_8G06820)"/>
    <property type="match status" value="1"/>
</dbReference>